<name>A0ABN3V4J5_9PSEU</name>
<dbReference type="PANTHER" id="PTHR31460:SF3">
    <property type="entry name" value="MESOCENTIN"/>
    <property type="match status" value="1"/>
</dbReference>
<reference evidence="1 2" key="1">
    <citation type="journal article" date="2019" name="Int. J. Syst. Evol. Microbiol.">
        <title>The Global Catalogue of Microorganisms (GCM) 10K type strain sequencing project: providing services to taxonomists for standard genome sequencing and annotation.</title>
        <authorList>
            <consortium name="The Broad Institute Genomics Platform"/>
            <consortium name="The Broad Institute Genome Sequencing Center for Infectious Disease"/>
            <person name="Wu L."/>
            <person name="Ma J."/>
        </authorList>
    </citation>
    <scope>NUCLEOTIDE SEQUENCE [LARGE SCALE GENOMIC DNA]</scope>
    <source>
        <strain evidence="1 2">JCM 9383</strain>
    </source>
</reference>
<dbReference type="InterPro" id="IPR053224">
    <property type="entry name" value="Sensory_adhesion_molecule"/>
</dbReference>
<protein>
    <submittedName>
        <fullName evidence="1">SMP-30/gluconolactonase/LRE family protein</fullName>
    </submittedName>
</protein>
<dbReference type="RefSeq" id="WP_344677942.1">
    <property type="nucleotide sequence ID" value="NZ_BAAAUX010000003.1"/>
</dbReference>
<proteinExistence type="predicted"/>
<keyword evidence="2" id="KW-1185">Reference proteome</keyword>
<dbReference type="InterPro" id="IPR011042">
    <property type="entry name" value="6-blade_b-propeller_TolB-like"/>
</dbReference>
<dbReference type="PANTHER" id="PTHR31460">
    <property type="match status" value="1"/>
</dbReference>
<gene>
    <name evidence="1" type="ORF">GCM10010470_07650</name>
</gene>
<dbReference type="SUPFAM" id="SSF63829">
    <property type="entry name" value="Calcium-dependent phosphotriesterase"/>
    <property type="match status" value="1"/>
</dbReference>
<dbReference type="EMBL" id="BAAAUX010000003">
    <property type="protein sequence ID" value="GAA2777138.1"/>
    <property type="molecule type" value="Genomic_DNA"/>
</dbReference>
<organism evidence="1 2">
    <name type="scientific">Saccharopolyspora taberi</name>
    <dbReference type="NCBI Taxonomy" id="60895"/>
    <lineage>
        <taxon>Bacteria</taxon>
        <taxon>Bacillati</taxon>
        <taxon>Actinomycetota</taxon>
        <taxon>Actinomycetes</taxon>
        <taxon>Pseudonocardiales</taxon>
        <taxon>Pseudonocardiaceae</taxon>
        <taxon>Saccharopolyspora</taxon>
    </lineage>
</organism>
<accession>A0ABN3V4J5</accession>
<dbReference type="Proteomes" id="UP001500979">
    <property type="component" value="Unassembled WGS sequence"/>
</dbReference>
<evidence type="ECO:0000313" key="1">
    <source>
        <dbReference type="EMBL" id="GAA2777138.1"/>
    </source>
</evidence>
<evidence type="ECO:0000313" key="2">
    <source>
        <dbReference type="Proteomes" id="UP001500979"/>
    </source>
</evidence>
<dbReference type="Gene3D" id="2.120.10.30">
    <property type="entry name" value="TolB, C-terminal domain"/>
    <property type="match status" value="1"/>
</dbReference>
<comment type="caution">
    <text evidence="1">The sequence shown here is derived from an EMBL/GenBank/DDBJ whole genome shotgun (WGS) entry which is preliminary data.</text>
</comment>
<sequence length="315" mass="33470">MGLDNKEFPDVIRGTDRALHPEGVAWDPSRSAFLVGSLRYGTVSVVTPDGATSTLVKHENLIATGGIRADVERNRLLVTYDDVYAGPGGLLSAGSTPETAGRHAGLGIFELDSGKLVQLVDLGWHSGLHLANDLALDADGNAYVTDSFAPTLFRVDPAGNASVFLEDDAFDAPTTDGLPEVGLNGIAYHPDGYLLTVRYDTGELLRVPLDGTPRATKVDLDTPVIGADGIALRPDGDLVVATNTIRSAGYDGAFLLRSEDGWKSATAVRDERWPDASPTTIAVTPHGDYILSSSLQVLFWSGGQETSDGFVLRRH</sequence>